<dbReference type="PANTHER" id="PTHR13396">
    <property type="entry name" value="NEDD4 FAMILY INTERACTING PROTEIN 1/2"/>
    <property type="match status" value="1"/>
</dbReference>
<accession>F8NX46</accession>
<dbReference type="RefSeq" id="XP_007318540.1">
    <property type="nucleotide sequence ID" value="XM_007318478.1"/>
</dbReference>
<organism>
    <name type="scientific">Serpula lacrymans var. lacrymans (strain S7.9)</name>
    <name type="common">Dry rot fungus</name>
    <dbReference type="NCBI Taxonomy" id="578457"/>
    <lineage>
        <taxon>Eukaryota</taxon>
        <taxon>Fungi</taxon>
        <taxon>Dikarya</taxon>
        <taxon>Basidiomycota</taxon>
        <taxon>Agaricomycotina</taxon>
        <taxon>Agaricomycetes</taxon>
        <taxon>Agaricomycetidae</taxon>
        <taxon>Boletales</taxon>
        <taxon>Coniophorineae</taxon>
        <taxon>Serpulaceae</taxon>
        <taxon>Serpula</taxon>
    </lineage>
</organism>
<evidence type="ECO:0000256" key="4">
    <source>
        <dbReference type="ARBA" id="ARBA00023136"/>
    </source>
</evidence>
<dbReference type="KEGG" id="sla:SERLADRAFT_389910"/>
<evidence type="ECO:0000256" key="2">
    <source>
        <dbReference type="ARBA" id="ARBA00022692"/>
    </source>
</evidence>
<gene>
    <name evidence="6" type="ORF">SERLADRAFT_389910</name>
</gene>
<dbReference type="GO" id="GO:0005783">
    <property type="term" value="C:endoplasmic reticulum"/>
    <property type="evidence" value="ECO:0007669"/>
    <property type="project" value="TreeGrafter"/>
</dbReference>
<dbReference type="OrthoDB" id="10003116at2759"/>
<dbReference type="EMBL" id="GL945434">
    <property type="protein sequence ID" value="EGO24521.1"/>
    <property type="molecule type" value="Genomic_DNA"/>
</dbReference>
<sequence length="98" mass="10896">MAKPTRPVQVRTEDGDVYMVPEETQSQAPPSYADAQADAVPSYFENTIHAPSGFDLDSDMMIEDLPSGSILIFAANLFTSFFFQFVGFLLTYLLHTSH</sequence>
<dbReference type="HOGENOM" id="CLU_2339323_0_0_1"/>
<proteinExistence type="predicted"/>
<reference evidence="6" key="1">
    <citation type="submission" date="2011-04" db="EMBL/GenBank/DDBJ databases">
        <title>Evolution of plant cell wall degrading machinery underlies the functional diversity of forest fungi.</title>
        <authorList>
            <consortium name="US DOE Joint Genome Institute (JGI-PGF)"/>
            <person name="Eastwood D.C."/>
            <person name="Floudas D."/>
            <person name="Binder M."/>
            <person name="Majcherczyk A."/>
            <person name="Schneider P."/>
            <person name="Aerts A."/>
            <person name="Asiegbu F.O."/>
            <person name="Baker S.E."/>
            <person name="Barry K."/>
            <person name="Bendiksby M."/>
            <person name="Blumentritt M."/>
            <person name="Coutinho P.M."/>
            <person name="Cullen D."/>
            <person name="Cullen D."/>
            <person name="Gathman A."/>
            <person name="Goodell B."/>
            <person name="Henrissat B."/>
            <person name="Ihrmark K."/>
            <person name="Kauserud H."/>
            <person name="Kohler A."/>
            <person name="LaButti K."/>
            <person name="Lapidus A."/>
            <person name="Lavin J.L."/>
            <person name="Lee Y.-H."/>
            <person name="Lindquist E."/>
            <person name="Lilly W."/>
            <person name="Lucas S."/>
            <person name="Morin E."/>
            <person name="Murat C."/>
            <person name="Oguiza J.A."/>
            <person name="Park J."/>
            <person name="Pisabarro A.G."/>
            <person name="Riley R."/>
            <person name="Rosling A."/>
            <person name="Salamov A."/>
            <person name="Schmidt O."/>
            <person name="Schmutz J."/>
            <person name="Skrede I."/>
            <person name="Stenlid J."/>
            <person name="Wiebenga A."/>
            <person name="Xie X."/>
            <person name="Kues U."/>
            <person name="Hibbett D.S."/>
            <person name="Hoffmeister D."/>
            <person name="Hogberg N."/>
            <person name="Martin F."/>
            <person name="Grigoriev I.V."/>
            <person name="Watkinson S.C."/>
        </authorList>
    </citation>
    <scope>NUCLEOTIDE SEQUENCE</scope>
    <source>
        <strain evidence="6">S7.9</strain>
    </source>
</reference>
<protein>
    <submittedName>
        <fullName evidence="6">Uncharacterized protein</fullName>
    </submittedName>
</protein>
<dbReference type="Pfam" id="PF10176">
    <property type="entry name" value="NEDD4_Bsd2"/>
    <property type="match status" value="1"/>
</dbReference>
<dbReference type="GO" id="GO:0048471">
    <property type="term" value="C:perinuclear region of cytoplasm"/>
    <property type="evidence" value="ECO:0007669"/>
    <property type="project" value="TreeGrafter"/>
</dbReference>
<feature type="transmembrane region" description="Helical" evidence="5">
    <location>
        <begin position="70"/>
        <end position="94"/>
    </location>
</feature>
<dbReference type="GeneID" id="18811409"/>
<comment type="subcellular location">
    <subcellularLocation>
        <location evidence="1">Membrane</location>
        <topology evidence="1">Multi-pass membrane protein</topology>
    </subcellularLocation>
</comment>
<evidence type="ECO:0000256" key="3">
    <source>
        <dbReference type="ARBA" id="ARBA00022989"/>
    </source>
</evidence>
<name>F8NX46_SERL9</name>
<evidence type="ECO:0000256" key="1">
    <source>
        <dbReference type="ARBA" id="ARBA00004141"/>
    </source>
</evidence>
<dbReference type="Proteomes" id="UP000008064">
    <property type="component" value="Unassembled WGS sequence"/>
</dbReference>
<keyword evidence="3 5" id="KW-1133">Transmembrane helix</keyword>
<dbReference type="GO" id="GO:0005794">
    <property type="term" value="C:Golgi apparatus"/>
    <property type="evidence" value="ECO:0007669"/>
    <property type="project" value="TreeGrafter"/>
</dbReference>
<dbReference type="GO" id="GO:0030001">
    <property type="term" value="P:metal ion transport"/>
    <property type="evidence" value="ECO:0007669"/>
    <property type="project" value="InterPro"/>
</dbReference>
<evidence type="ECO:0000313" key="6">
    <source>
        <dbReference type="EMBL" id="EGO24521.1"/>
    </source>
</evidence>
<dbReference type="PANTHER" id="PTHR13396:SF5">
    <property type="entry name" value="NEDD4 FAMILY INTERACTING PROTEIN"/>
    <property type="match status" value="1"/>
</dbReference>
<evidence type="ECO:0000256" key="5">
    <source>
        <dbReference type="SAM" id="Phobius"/>
    </source>
</evidence>
<dbReference type="InterPro" id="IPR019325">
    <property type="entry name" value="NEDD4/Bsd2"/>
</dbReference>
<dbReference type="GO" id="GO:0006511">
    <property type="term" value="P:ubiquitin-dependent protein catabolic process"/>
    <property type="evidence" value="ECO:0007669"/>
    <property type="project" value="TreeGrafter"/>
</dbReference>
<keyword evidence="4 5" id="KW-0472">Membrane</keyword>
<dbReference type="GO" id="GO:0007034">
    <property type="term" value="P:vacuolar transport"/>
    <property type="evidence" value="ECO:0007669"/>
    <property type="project" value="InterPro"/>
</dbReference>
<feature type="non-terminal residue" evidence="6">
    <location>
        <position position="98"/>
    </location>
</feature>
<dbReference type="GO" id="GO:0031398">
    <property type="term" value="P:positive regulation of protein ubiquitination"/>
    <property type="evidence" value="ECO:0007669"/>
    <property type="project" value="TreeGrafter"/>
</dbReference>
<dbReference type="GO" id="GO:0016020">
    <property type="term" value="C:membrane"/>
    <property type="evidence" value="ECO:0007669"/>
    <property type="project" value="UniProtKB-SubCell"/>
</dbReference>
<keyword evidence="2 5" id="KW-0812">Transmembrane</keyword>
<dbReference type="AlphaFoldDB" id="F8NX46"/>